<keyword evidence="2" id="KW-0378">Hydrolase</keyword>
<dbReference type="EC" id="6.3.5.13" evidence="2"/>
<dbReference type="EMBL" id="PNHP01000001">
    <property type="protein sequence ID" value="PMC82628.1"/>
    <property type="molecule type" value="Genomic_DNA"/>
</dbReference>
<comment type="catalytic activity">
    <reaction evidence="2">
        <text>L-glutamine + H2O = L-glutamate + NH4(+)</text>
        <dbReference type="Rhea" id="RHEA:15889"/>
        <dbReference type="ChEBI" id="CHEBI:15377"/>
        <dbReference type="ChEBI" id="CHEBI:28938"/>
        <dbReference type="ChEBI" id="CHEBI:29985"/>
        <dbReference type="ChEBI" id="CHEBI:58359"/>
        <dbReference type="EC" id="3.5.1.2"/>
    </reaction>
</comment>
<comment type="subunit">
    <text evidence="2">Forms a heterodimer with MurT.</text>
</comment>
<comment type="function">
    <text evidence="2">The lipid II isoglutaminyl synthase complex catalyzes the formation of alpha-D-isoglutamine in the cell wall lipid II stem peptide. The GatD subunit catalyzes the hydrolysis of glutamine to glutamate and ammonia. The resulting ammonia molecule is channeled to the active site of MurT.</text>
</comment>
<feature type="active site" description="Nucleophile" evidence="2">
    <location>
        <position position="93"/>
    </location>
</feature>
<keyword evidence="2" id="KW-0573">Peptidoglycan synthesis</keyword>
<dbReference type="AlphaFoldDB" id="A0A2N6UL87"/>
<proteinExistence type="inferred from homology"/>
<dbReference type="EC" id="3.5.1.2" evidence="2"/>
<name>A0A2N6UL87_9FIRM</name>
<dbReference type="GO" id="GO:0140282">
    <property type="term" value="F:carbon-nitrogen ligase activity on lipid II"/>
    <property type="evidence" value="ECO:0007669"/>
    <property type="project" value="UniProtKB-UniRule"/>
</dbReference>
<dbReference type="PANTHER" id="PTHR21343">
    <property type="entry name" value="DETHIOBIOTIN SYNTHETASE"/>
    <property type="match status" value="1"/>
</dbReference>
<comment type="catalytic activity">
    <reaction evidence="2">
        <text>beta-D-GlcNAc-(1-&gt;4)-Mur2Ac(oyl-L-Ala-gamma-D-Glu-L-Lys-D-Ala-D-Ala)-di-trans,octa-cis-undecaprenyl diphosphate + L-glutamine + ATP + H2O = beta-D-GlcNAc-(1-&gt;4)-Mur2Ac(oyl-L-Ala-D-isoglutaminyl-L-Lys-D-Ala-D-Ala)-di-trans,octa-cis-undecaprenyl diphosphate + L-glutamate + ADP + phosphate + H(+)</text>
        <dbReference type="Rhea" id="RHEA:57928"/>
        <dbReference type="ChEBI" id="CHEBI:15377"/>
        <dbReference type="ChEBI" id="CHEBI:15378"/>
        <dbReference type="ChEBI" id="CHEBI:29985"/>
        <dbReference type="ChEBI" id="CHEBI:30616"/>
        <dbReference type="ChEBI" id="CHEBI:43474"/>
        <dbReference type="ChEBI" id="CHEBI:58359"/>
        <dbReference type="ChEBI" id="CHEBI:60033"/>
        <dbReference type="ChEBI" id="CHEBI:62233"/>
        <dbReference type="ChEBI" id="CHEBI:456216"/>
        <dbReference type="EC" id="6.3.5.13"/>
    </reaction>
</comment>
<keyword evidence="1 2" id="KW-0315">Glutamine amidotransferase</keyword>
<keyword evidence="2" id="KW-0133">Cell shape</keyword>
<comment type="caution">
    <text evidence="4">The sequence shown here is derived from an EMBL/GenBank/DDBJ whole genome shotgun (WGS) entry which is preliminary data.</text>
</comment>
<feature type="domain" description="CobB/CobQ-like glutamine amidotransferase" evidence="3">
    <location>
        <begin position="4"/>
        <end position="200"/>
    </location>
</feature>
<dbReference type="InterPro" id="IPR029062">
    <property type="entry name" value="Class_I_gatase-like"/>
</dbReference>
<evidence type="ECO:0000313" key="4">
    <source>
        <dbReference type="EMBL" id="PMC82628.1"/>
    </source>
</evidence>
<evidence type="ECO:0000256" key="2">
    <source>
        <dbReference type="HAMAP-Rule" id="MF_02213"/>
    </source>
</evidence>
<dbReference type="Gene3D" id="3.40.50.880">
    <property type="match status" value="1"/>
</dbReference>
<dbReference type="Proteomes" id="UP000235658">
    <property type="component" value="Unassembled WGS sequence"/>
</dbReference>
<feature type="active site" evidence="2">
    <location>
        <position position="193"/>
    </location>
</feature>
<dbReference type="RefSeq" id="WP_004816437.1">
    <property type="nucleotide sequence ID" value="NZ_CAUPDS010000001.1"/>
</dbReference>
<sequence length="216" mass="24803">MIINICHLYGNLLNTYGDVGNVMALKYFAQKKGHQVNVDVVSLKDDFDYKKYDFVFFGGGQDYEQSIVEKDLEDKKENIVKYIENNGLFLAICGGYQLMGQYYYDAYDNKIEGLKIFDYYTKNQENANRFVGNIEIKDNKNGQIYRGFENHGGVTFLKKKENAFASVIEGNGNNGEDKTEGFRYKNTFASYLHGPLLARNENLVNTFLDIIENNKS</sequence>
<organism evidence="4 5">
    <name type="scientific">Anaerococcus hydrogenalis</name>
    <dbReference type="NCBI Taxonomy" id="33029"/>
    <lineage>
        <taxon>Bacteria</taxon>
        <taxon>Bacillati</taxon>
        <taxon>Bacillota</taxon>
        <taxon>Tissierellia</taxon>
        <taxon>Tissierellales</taxon>
        <taxon>Peptoniphilaceae</taxon>
        <taxon>Anaerococcus</taxon>
    </lineage>
</organism>
<dbReference type="CDD" id="cd01750">
    <property type="entry name" value="GATase1_CobQ"/>
    <property type="match status" value="1"/>
</dbReference>
<dbReference type="GO" id="GO:0071555">
    <property type="term" value="P:cell wall organization"/>
    <property type="evidence" value="ECO:0007669"/>
    <property type="project" value="UniProtKB-KW"/>
</dbReference>
<accession>A0A2N6UL87</accession>
<gene>
    <name evidence="2" type="primary">gatD</name>
    <name evidence="4" type="ORF">CJ192_02525</name>
</gene>
<dbReference type="PANTHER" id="PTHR21343:SF9">
    <property type="entry name" value="LIPID II ISOGLUTAMINYL SYNTHASE (GLUTAMINE-HYDROLYZING) SUBUNIT GATD"/>
    <property type="match status" value="1"/>
</dbReference>
<dbReference type="InterPro" id="IPR033949">
    <property type="entry name" value="CobQ_GATase1"/>
</dbReference>
<evidence type="ECO:0000313" key="5">
    <source>
        <dbReference type="Proteomes" id="UP000235658"/>
    </source>
</evidence>
<dbReference type="HAMAP" id="MF_02213">
    <property type="entry name" value="Lipid_II_synth_GatD"/>
    <property type="match status" value="1"/>
</dbReference>
<keyword evidence="2" id="KW-0436">Ligase</keyword>
<dbReference type="InterPro" id="IPR043702">
    <property type="entry name" value="Lipid_II_synth_GatD"/>
</dbReference>
<evidence type="ECO:0000256" key="1">
    <source>
        <dbReference type="ARBA" id="ARBA00022962"/>
    </source>
</evidence>
<dbReference type="InterPro" id="IPR011698">
    <property type="entry name" value="GATase_3"/>
</dbReference>
<evidence type="ECO:0000259" key="3">
    <source>
        <dbReference type="Pfam" id="PF07685"/>
    </source>
</evidence>
<protein>
    <recommendedName>
        <fullName evidence="2">Lipid II isoglutaminyl synthase (glutamine-hydrolyzing) subunit GatD</fullName>
        <ecNumber evidence="2">6.3.5.13</ecNumber>
    </recommendedName>
    <alternativeName>
        <fullName evidence="2">Lipid II isoglutaminyl synthase glutaminase subunit</fullName>
        <ecNumber evidence="2">3.5.1.2</ecNumber>
    </alternativeName>
</protein>
<dbReference type="Pfam" id="PF07685">
    <property type="entry name" value="GATase_3"/>
    <property type="match status" value="1"/>
</dbReference>
<dbReference type="PROSITE" id="PS51274">
    <property type="entry name" value="GATASE_COBBQ"/>
    <property type="match status" value="1"/>
</dbReference>
<dbReference type="GO" id="GO:0008360">
    <property type="term" value="P:regulation of cell shape"/>
    <property type="evidence" value="ECO:0007669"/>
    <property type="project" value="UniProtKB-KW"/>
</dbReference>
<comment type="pathway">
    <text evidence="2">Cell wall biogenesis; peptidoglycan biosynthesis.</text>
</comment>
<dbReference type="UniPathway" id="UPA00219"/>
<feature type="binding site" evidence="2">
    <location>
        <position position="129"/>
    </location>
    <ligand>
        <name>substrate</name>
    </ligand>
</feature>
<comment type="similarity">
    <text evidence="2">Belongs to the CobB/CobQ family. GatD subfamily.</text>
</comment>
<dbReference type="SUPFAM" id="SSF52317">
    <property type="entry name" value="Class I glutamine amidotransferase-like"/>
    <property type="match status" value="1"/>
</dbReference>
<dbReference type="GeneID" id="84578055"/>
<reference evidence="4 5" key="1">
    <citation type="submission" date="2017-09" db="EMBL/GenBank/DDBJ databases">
        <title>Bacterial strain isolated from the female urinary microbiota.</title>
        <authorList>
            <person name="Thomas-White K."/>
            <person name="Kumar N."/>
            <person name="Forster S."/>
            <person name="Putonti C."/>
            <person name="Lawley T."/>
            <person name="Wolfe A.J."/>
        </authorList>
    </citation>
    <scope>NUCLEOTIDE SEQUENCE [LARGE SCALE GENOMIC DNA]</scope>
    <source>
        <strain evidence="4 5">UMB0204</strain>
    </source>
</reference>
<dbReference type="GO" id="GO:0004359">
    <property type="term" value="F:glutaminase activity"/>
    <property type="evidence" value="ECO:0007669"/>
    <property type="project" value="UniProtKB-UniRule"/>
</dbReference>
<dbReference type="GO" id="GO:0009236">
    <property type="term" value="P:cobalamin biosynthetic process"/>
    <property type="evidence" value="ECO:0007669"/>
    <property type="project" value="InterPro"/>
</dbReference>
<dbReference type="GO" id="GO:0009252">
    <property type="term" value="P:peptidoglycan biosynthetic process"/>
    <property type="evidence" value="ECO:0007669"/>
    <property type="project" value="UniProtKB-UniRule"/>
</dbReference>
<keyword evidence="2" id="KW-0961">Cell wall biogenesis/degradation</keyword>